<comment type="subcellular location">
    <subcellularLocation>
        <location evidence="1">Cell membrane</location>
        <topology evidence="1">Single-pass type I membrane protein</topology>
    </subcellularLocation>
</comment>
<dbReference type="InterPro" id="IPR013210">
    <property type="entry name" value="LRR_N_plant-typ"/>
</dbReference>
<sequence length="1054" mass="117502">MERLLLLLICFLFLSQPNNCSSSLSFNSSTPLSHSHQSSALLHFRNSFSVGDSSYQCDGEYSPYYPPKNSWKMGTDCCGWDGVTCDTMTGHVIAVDLSCSRLQGPIHPNSTLFSLRHLQRLNLAYNDFNDSTISSKFGGFANMTHLNLSESSFAGNFPSEISHLSKLVSLDLSWNDGIIMKTPSLKRLVQNLTHLTELVLYGIDMSSVSTNCLTNLSSSLTSLRLNDCQLKGKFPDNIFHLPNLQILRVGYNYNLTGSLPTYNWSTPLKSLSLSETGFPINLPNLISNLKSLKELYLRGCNFIGSSNPTFLPNLTQITSLDLSYNNFGGQCPWSLLNNAGLTYLHLSENNFIGQLPNLSTNWTKVSSSNSSSNSQSVSQIPSNLVRLLLSDNLLNGTIPSWLYDIPSLQFLILENNQLTGHIGEFLHNSLVVLRLSNNKLHGHLPISIAKLVSLIVLDISFNNISGHLESSMFSKLKNLQTIDLSHNPLLSSHMYRYNIADYTLPKLQSLSLSSCNITEFPYFLKSMENLNTLDLSNNQINGSVPTWFLEVKMDSLSYLNLSLNSLARIGHLPWKNLRILDLHSNLLEGPLPVPPLHTYFFSVSRNNLIGEIPLLICNLSSLHYLDLSYNHLSNMIPPCLGNLSNTYFISISRNNLTGEIPLLICNLSSLQHLDLSSNHLSNMIPPCLGNLSNHLIDLDLQSNNLHGTIPSTFAKGCYLRSLKLNGNQLEGSLPQSLVHCRKLEVLDFGNNKINGTFPLWLENLPKLQVLILRSNNFHGAIGNPKYKFSFPNLRIIDLSHNEFHGLLPANFFKYLKAMKNSNANKGGLKYMGDRYYQDSVTVAMKGIFITLVKIQSLFTTIDFSNNDFKGEIPKTIGELQSLKGLNFSHNNLSGHMPPSLGNLTNLEWLDLSSNKLTGEIPIQLVNITSLEILNLSENYLFGQIPQGKQFNTFTNDSYNENLGLCGFPITKACGNDEGQQPPPSSTIQEDDFEFENGFHWKVVLLGYGVGFMFGLGSGYLVFSSGKPNWLVNIVYGGRHNKVRRSKKNAHGQTR</sequence>
<evidence type="ECO:0000256" key="7">
    <source>
        <dbReference type="ARBA" id="ARBA00022737"/>
    </source>
</evidence>
<dbReference type="InterPro" id="IPR001611">
    <property type="entry name" value="Leu-rich_rpt"/>
</dbReference>
<keyword evidence="10" id="KW-0675">Receptor</keyword>
<keyword evidence="7" id="KW-0677">Repeat</keyword>
<keyword evidence="16" id="KW-1185">Reference proteome</keyword>
<gene>
    <name evidence="15" type="ORF">RGQ29_032383</name>
</gene>
<feature type="transmembrane region" description="Helical" evidence="12">
    <location>
        <begin position="998"/>
        <end position="1022"/>
    </location>
</feature>
<dbReference type="SMART" id="SM00369">
    <property type="entry name" value="LRR_TYP"/>
    <property type="match status" value="11"/>
</dbReference>
<comment type="similarity">
    <text evidence="2">Belongs to the RLP family.</text>
</comment>
<dbReference type="AlphaFoldDB" id="A0AAN7DVM2"/>
<dbReference type="Pfam" id="PF12799">
    <property type="entry name" value="LRR_4"/>
    <property type="match status" value="1"/>
</dbReference>
<accession>A0AAN7DVM2</accession>
<dbReference type="Pfam" id="PF08263">
    <property type="entry name" value="LRRNT_2"/>
    <property type="match status" value="1"/>
</dbReference>
<keyword evidence="8 12" id="KW-1133">Transmembrane helix</keyword>
<protein>
    <recommendedName>
        <fullName evidence="14">Leucine-rich repeat-containing N-terminal plant-type domain-containing protein</fullName>
    </recommendedName>
</protein>
<evidence type="ECO:0000256" key="11">
    <source>
        <dbReference type="ARBA" id="ARBA00023180"/>
    </source>
</evidence>
<keyword evidence="6 13" id="KW-0732">Signal</keyword>
<evidence type="ECO:0000256" key="13">
    <source>
        <dbReference type="SAM" id="SignalP"/>
    </source>
</evidence>
<keyword evidence="11" id="KW-0325">Glycoprotein</keyword>
<dbReference type="Gene3D" id="3.80.10.10">
    <property type="entry name" value="Ribonuclease Inhibitor"/>
    <property type="match status" value="5"/>
</dbReference>
<keyword evidence="4" id="KW-0433">Leucine-rich repeat</keyword>
<feature type="signal peptide" evidence="13">
    <location>
        <begin position="1"/>
        <end position="20"/>
    </location>
</feature>
<dbReference type="InterPro" id="IPR025875">
    <property type="entry name" value="Leu-rich_rpt_4"/>
</dbReference>
<feature type="chain" id="PRO_5042879822" description="Leucine-rich repeat-containing N-terminal plant-type domain-containing protein" evidence="13">
    <location>
        <begin position="21"/>
        <end position="1054"/>
    </location>
</feature>
<evidence type="ECO:0000256" key="3">
    <source>
        <dbReference type="ARBA" id="ARBA00022475"/>
    </source>
</evidence>
<evidence type="ECO:0000256" key="4">
    <source>
        <dbReference type="ARBA" id="ARBA00022614"/>
    </source>
</evidence>
<evidence type="ECO:0000313" key="16">
    <source>
        <dbReference type="Proteomes" id="UP001324115"/>
    </source>
</evidence>
<organism evidence="15 16">
    <name type="scientific">Quercus rubra</name>
    <name type="common">Northern red oak</name>
    <name type="synonym">Quercus borealis</name>
    <dbReference type="NCBI Taxonomy" id="3512"/>
    <lineage>
        <taxon>Eukaryota</taxon>
        <taxon>Viridiplantae</taxon>
        <taxon>Streptophyta</taxon>
        <taxon>Embryophyta</taxon>
        <taxon>Tracheophyta</taxon>
        <taxon>Spermatophyta</taxon>
        <taxon>Magnoliopsida</taxon>
        <taxon>eudicotyledons</taxon>
        <taxon>Gunneridae</taxon>
        <taxon>Pentapetalae</taxon>
        <taxon>rosids</taxon>
        <taxon>fabids</taxon>
        <taxon>Fagales</taxon>
        <taxon>Fagaceae</taxon>
        <taxon>Quercus</taxon>
    </lineage>
</organism>
<feature type="domain" description="Leucine-rich repeat-containing N-terminal plant-type" evidence="14">
    <location>
        <begin position="35"/>
        <end position="86"/>
    </location>
</feature>
<name>A0AAN7DVM2_QUERU</name>
<dbReference type="Pfam" id="PF00560">
    <property type="entry name" value="LRR_1"/>
    <property type="match status" value="6"/>
</dbReference>
<evidence type="ECO:0000256" key="1">
    <source>
        <dbReference type="ARBA" id="ARBA00004251"/>
    </source>
</evidence>
<dbReference type="PANTHER" id="PTHR48061:SF46">
    <property type="entry name" value="LEUCINE-RICH REPEAT-CONTAINING N-TERMINAL PLANT-TYPE DOMAIN-CONTAINING PROTEIN"/>
    <property type="match status" value="1"/>
</dbReference>
<keyword evidence="5 12" id="KW-0812">Transmembrane</keyword>
<dbReference type="PROSITE" id="PS51450">
    <property type="entry name" value="LRR"/>
    <property type="match status" value="1"/>
</dbReference>
<comment type="caution">
    <text evidence="15">The sequence shown here is derived from an EMBL/GenBank/DDBJ whole genome shotgun (WGS) entry which is preliminary data.</text>
</comment>
<evidence type="ECO:0000313" key="15">
    <source>
        <dbReference type="EMBL" id="KAK4551380.1"/>
    </source>
</evidence>
<keyword evidence="3" id="KW-1003">Cell membrane</keyword>
<dbReference type="PRINTS" id="PR00019">
    <property type="entry name" value="LEURICHRPT"/>
</dbReference>
<dbReference type="Proteomes" id="UP001324115">
    <property type="component" value="Unassembled WGS sequence"/>
</dbReference>
<dbReference type="InterPro" id="IPR032675">
    <property type="entry name" value="LRR_dom_sf"/>
</dbReference>
<dbReference type="GO" id="GO:0005886">
    <property type="term" value="C:plasma membrane"/>
    <property type="evidence" value="ECO:0007669"/>
    <property type="project" value="UniProtKB-SubCell"/>
</dbReference>
<evidence type="ECO:0000256" key="2">
    <source>
        <dbReference type="ARBA" id="ARBA00009592"/>
    </source>
</evidence>
<evidence type="ECO:0000256" key="8">
    <source>
        <dbReference type="ARBA" id="ARBA00022989"/>
    </source>
</evidence>
<evidence type="ECO:0000256" key="5">
    <source>
        <dbReference type="ARBA" id="ARBA00022692"/>
    </source>
</evidence>
<evidence type="ECO:0000256" key="9">
    <source>
        <dbReference type="ARBA" id="ARBA00023136"/>
    </source>
</evidence>
<dbReference type="Pfam" id="PF13855">
    <property type="entry name" value="LRR_8"/>
    <property type="match status" value="3"/>
</dbReference>
<evidence type="ECO:0000259" key="14">
    <source>
        <dbReference type="Pfam" id="PF08263"/>
    </source>
</evidence>
<dbReference type="InterPro" id="IPR003591">
    <property type="entry name" value="Leu-rich_rpt_typical-subtyp"/>
</dbReference>
<evidence type="ECO:0000256" key="10">
    <source>
        <dbReference type="ARBA" id="ARBA00023170"/>
    </source>
</evidence>
<evidence type="ECO:0000256" key="6">
    <source>
        <dbReference type="ARBA" id="ARBA00022729"/>
    </source>
</evidence>
<dbReference type="FunFam" id="3.80.10.10:FF:000213">
    <property type="entry name" value="Tyrosine-sulfated glycopeptide receptor 1"/>
    <property type="match status" value="1"/>
</dbReference>
<dbReference type="Pfam" id="PF13516">
    <property type="entry name" value="LRR_6"/>
    <property type="match status" value="1"/>
</dbReference>
<keyword evidence="9 12" id="KW-0472">Membrane</keyword>
<dbReference type="InterPro" id="IPR046956">
    <property type="entry name" value="RLP23-like"/>
</dbReference>
<dbReference type="FunFam" id="3.80.10.10:FF:000383">
    <property type="entry name" value="Leucine-rich repeat receptor protein kinase EMS1"/>
    <property type="match status" value="1"/>
</dbReference>
<dbReference type="PANTHER" id="PTHR48061">
    <property type="entry name" value="LEUCINE-RICH REPEAT RECEPTOR PROTEIN KINASE EMS1-LIKE-RELATED"/>
    <property type="match status" value="1"/>
</dbReference>
<dbReference type="EMBL" id="JAXUIC010000072">
    <property type="protein sequence ID" value="KAK4551380.1"/>
    <property type="molecule type" value="Genomic_DNA"/>
</dbReference>
<reference evidence="15 16" key="1">
    <citation type="journal article" date="2023" name="G3 (Bethesda)">
        <title>A haplotype-resolved chromosome-scale genome for Quercus rubra L. provides insights into the genetics of adaptive traits for red oak species.</title>
        <authorList>
            <person name="Kapoor B."/>
            <person name="Jenkins J."/>
            <person name="Schmutz J."/>
            <person name="Zhebentyayeva T."/>
            <person name="Kuelheim C."/>
            <person name="Coggeshall M."/>
            <person name="Heim C."/>
            <person name="Lasky J.R."/>
            <person name="Leites L."/>
            <person name="Islam-Faridi N."/>
            <person name="Romero-Severson J."/>
            <person name="DeLeo V.L."/>
            <person name="Lucas S.M."/>
            <person name="Lazic D."/>
            <person name="Gailing O."/>
            <person name="Carlson J."/>
            <person name="Staton M."/>
        </authorList>
    </citation>
    <scope>NUCLEOTIDE SEQUENCE [LARGE SCALE GENOMIC DNA]</scope>
    <source>
        <strain evidence="15">Pseudo-F2</strain>
    </source>
</reference>
<dbReference type="SMART" id="SM00365">
    <property type="entry name" value="LRR_SD22"/>
    <property type="match status" value="7"/>
</dbReference>
<dbReference type="SUPFAM" id="SSF52058">
    <property type="entry name" value="L domain-like"/>
    <property type="match status" value="3"/>
</dbReference>
<evidence type="ECO:0000256" key="12">
    <source>
        <dbReference type="SAM" id="Phobius"/>
    </source>
</evidence>
<proteinExistence type="inferred from homology"/>